<accession>A0AAN7MUG2</accession>
<gene>
    <name evidence="2" type="ORF">QYF61_020927</name>
</gene>
<feature type="compositionally biased region" description="Low complexity" evidence="1">
    <location>
        <begin position="155"/>
        <end position="172"/>
    </location>
</feature>
<organism evidence="2 3">
    <name type="scientific">Mycteria americana</name>
    <name type="common">Wood stork</name>
    <dbReference type="NCBI Taxonomy" id="33587"/>
    <lineage>
        <taxon>Eukaryota</taxon>
        <taxon>Metazoa</taxon>
        <taxon>Chordata</taxon>
        <taxon>Craniata</taxon>
        <taxon>Vertebrata</taxon>
        <taxon>Euteleostomi</taxon>
        <taxon>Archelosauria</taxon>
        <taxon>Archosauria</taxon>
        <taxon>Dinosauria</taxon>
        <taxon>Saurischia</taxon>
        <taxon>Theropoda</taxon>
        <taxon>Coelurosauria</taxon>
        <taxon>Aves</taxon>
        <taxon>Neognathae</taxon>
        <taxon>Neoaves</taxon>
        <taxon>Aequornithes</taxon>
        <taxon>Ciconiiformes</taxon>
        <taxon>Ciconiidae</taxon>
        <taxon>Mycteria</taxon>
    </lineage>
</organism>
<protein>
    <submittedName>
        <fullName evidence="2">Uncharacterized protein</fullName>
    </submittedName>
</protein>
<keyword evidence="3" id="KW-1185">Reference proteome</keyword>
<dbReference type="Proteomes" id="UP001333110">
    <property type="component" value="Unassembled WGS sequence"/>
</dbReference>
<reference evidence="2 3" key="1">
    <citation type="journal article" date="2023" name="J. Hered.">
        <title>Chromosome-level genome of the wood stork (Mycteria americana) provides insight into avian chromosome evolution.</title>
        <authorList>
            <person name="Flamio R. Jr."/>
            <person name="Ramstad K.M."/>
        </authorList>
    </citation>
    <scope>NUCLEOTIDE SEQUENCE [LARGE SCALE GENOMIC DNA]</scope>
    <source>
        <strain evidence="2">JAX WOST 10</strain>
    </source>
</reference>
<name>A0AAN7MUG2_MYCAM</name>
<dbReference type="EMBL" id="JAUNZN010000012">
    <property type="protein sequence ID" value="KAK4813720.1"/>
    <property type="molecule type" value="Genomic_DNA"/>
</dbReference>
<proteinExistence type="predicted"/>
<comment type="caution">
    <text evidence="2">The sequence shown here is derived from an EMBL/GenBank/DDBJ whole genome shotgun (WGS) entry which is preliminary data.</text>
</comment>
<sequence>MAEEGEQRSCCLFSLEKRRLRGDLIKVYTFLKRGSGAGGADLLSLMTSNRIRGNGMKLHQGKSRLDIRKRFSAERVIGPWNRLPREVVTAPSLSEFKEHLDDALSHILSRLDNGVGLVLPQEQTGLWTRLPTSILLPRGCPRSSRSPAPARCWHAPSSGSPQVPAQPPQAAAFNHPHSCPSTHRFRIIDEGVRFVVPIPHINQVLNTVLSTSLATLKSKRSTKIWVEKFRTTLVIRLEEMKCDSNSVCSRFRVLGLLSIVFLRPFQEAAAQWTVESGERNPVGLRHGYGQVLPVCPSCTHTGFTS</sequence>
<dbReference type="AlphaFoldDB" id="A0AAN7MUG2"/>
<evidence type="ECO:0000313" key="2">
    <source>
        <dbReference type="EMBL" id="KAK4813720.1"/>
    </source>
</evidence>
<evidence type="ECO:0000313" key="3">
    <source>
        <dbReference type="Proteomes" id="UP001333110"/>
    </source>
</evidence>
<evidence type="ECO:0000256" key="1">
    <source>
        <dbReference type="SAM" id="MobiDB-lite"/>
    </source>
</evidence>
<feature type="region of interest" description="Disordered" evidence="1">
    <location>
        <begin position="146"/>
        <end position="174"/>
    </location>
</feature>